<protein>
    <submittedName>
        <fullName evidence="2">Uncharacterized protein</fullName>
    </submittedName>
</protein>
<dbReference type="AlphaFoldDB" id="A0A1X7APC9"/>
<proteinExistence type="predicted"/>
<feature type="compositionally biased region" description="Low complexity" evidence="1">
    <location>
        <begin position="128"/>
        <end position="140"/>
    </location>
</feature>
<feature type="region of interest" description="Disordered" evidence="1">
    <location>
        <begin position="123"/>
        <end position="143"/>
    </location>
</feature>
<sequence length="440" mass="49463">MLKKTTDLTRTMPSFFNKNSVQRDPGAVRSQAPFEKASISEKPAETKTSWFGRKTERLNVLLKQYSRKAKAYGPVSEVPLHKRTTFILISMSNKLKAVLAKKTITLFTRIDDLLVQGKNVAHKKDEAQQPFPSNSQQPSSEARETVLGPLIAENTESRIGINWPQGLPPEELALYTNPKLIVVEGGATNRYGHALIAFGDPAGEARYVQISSANWYPEHMTEVQFQEYCQRWECEISQEISLPCTDKQALQQGVDRLSRKKWLWGGPYHNCLSFVNELASSGGVDMQELGQFRRVSNELPGRAMSAFSKAIYLSTDGIVPNSQREDVIQELKQGLSQALDINTHNPGNTQEWLAHVTQDLLSQIPHLPLTTDAANRLQEKLGQNLQECIWELIEQSDFDFLVDYLKSDTDIPVHSARNMPVGLRTVGPQSRRGFDNEEGL</sequence>
<feature type="region of interest" description="Disordered" evidence="1">
    <location>
        <begin position="421"/>
        <end position="440"/>
    </location>
</feature>
<dbReference type="EMBL" id="FWPT01000010">
    <property type="protein sequence ID" value="SMA50003.1"/>
    <property type="molecule type" value="Genomic_DNA"/>
</dbReference>
<organism evidence="2 3">
    <name type="scientific">Parendozoicomonas haliclonae</name>
    <dbReference type="NCBI Taxonomy" id="1960125"/>
    <lineage>
        <taxon>Bacteria</taxon>
        <taxon>Pseudomonadati</taxon>
        <taxon>Pseudomonadota</taxon>
        <taxon>Gammaproteobacteria</taxon>
        <taxon>Oceanospirillales</taxon>
        <taxon>Endozoicomonadaceae</taxon>
        <taxon>Parendozoicomonas</taxon>
    </lineage>
</organism>
<keyword evidence="3" id="KW-1185">Reference proteome</keyword>
<evidence type="ECO:0000313" key="2">
    <source>
        <dbReference type="EMBL" id="SMA50003.1"/>
    </source>
</evidence>
<dbReference type="Proteomes" id="UP000196573">
    <property type="component" value="Unassembled WGS sequence"/>
</dbReference>
<reference evidence="2 3" key="1">
    <citation type="submission" date="2017-03" db="EMBL/GenBank/DDBJ databases">
        <authorList>
            <person name="Afonso C.L."/>
            <person name="Miller P.J."/>
            <person name="Scott M.A."/>
            <person name="Spackman E."/>
            <person name="Goraichik I."/>
            <person name="Dimitrov K.M."/>
            <person name="Suarez D.L."/>
            <person name="Swayne D.E."/>
        </authorList>
    </citation>
    <scope>NUCLEOTIDE SEQUENCE [LARGE SCALE GENOMIC DNA]</scope>
    <source>
        <strain evidence="2">SB41UT1</strain>
    </source>
</reference>
<name>A0A1X7APC9_9GAMM</name>
<accession>A0A1X7APC9</accession>
<evidence type="ECO:0000313" key="3">
    <source>
        <dbReference type="Proteomes" id="UP000196573"/>
    </source>
</evidence>
<dbReference type="RefSeq" id="WP_087112447.1">
    <property type="nucleotide sequence ID" value="NZ_CBCSCN010000005.1"/>
</dbReference>
<gene>
    <name evidence="2" type="ORF">EHSB41UT_03794</name>
</gene>
<dbReference type="OrthoDB" id="6190032at2"/>
<evidence type="ECO:0000256" key="1">
    <source>
        <dbReference type="SAM" id="MobiDB-lite"/>
    </source>
</evidence>